<gene>
    <name evidence="2" type="ORF">DARMORV10_C03P16280.1</name>
</gene>
<proteinExistence type="predicted"/>
<organism evidence="2">
    <name type="scientific">Brassica napus</name>
    <name type="common">Rape</name>
    <dbReference type="NCBI Taxonomy" id="3708"/>
    <lineage>
        <taxon>Eukaryota</taxon>
        <taxon>Viridiplantae</taxon>
        <taxon>Streptophyta</taxon>
        <taxon>Embryophyta</taxon>
        <taxon>Tracheophyta</taxon>
        <taxon>Spermatophyta</taxon>
        <taxon>Magnoliopsida</taxon>
        <taxon>eudicotyledons</taxon>
        <taxon>Gunneridae</taxon>
        <taxon>Pentapetalae</taxon>
        <taxon>rosids</taxon>
        <taxon>malvids</taxon>
        <taxon>Brassicales</taxon>
        <taxon>Brassicaceae</taxon>
        <taxon>Brassiceae</taxon>
        <taxon>Brassica</taxon>
    </lineage>
</organism>
<dbReference type="AlphaFoldDB" id="A0A816I3Q8"/>
<protein>
    <submittedName>
        <fullName evidence="2">(rape) hypothetical protein</fullName>
    </submittedName>
</protein>
<evidence type="ECO:0000313" key="2">
    <source>
        <dbReference type="EMBL" id="CAF1698904.1"/>
    </source>
</evidence>
<sequence length="54" mass="6644">MWSRVGKTVRMVRKKTMRRVKKRKTKNLKKTKKTVILLRKAKNTWRNQMEKVLC</sequence>
<dbReference type="EMBL" id="HG994367">
    <property type="protein sequence ID" value="CAF1698904.1"/>
    <property type="molecule type" value="Genomic_DNA"/>
</dbReference>
<evidence type="ECO:0000256" key="1">
    <source>
        <dbReference type="SAM" id="MobiDB-lite"/>
    </source>
</evidence>
<name>A0A816I3Q8_BRANA</name>
<dbReference type="Proteomes" id="UP001295469">
    <property type="component" value="Chromosome C03"/>
</dbReference>
<feature type="region of interest" description="Disordered" evidence="1">
    <location>
        <begin position="1"/>
        <end position="25"/>
    </location>
</feature>
<feature type="compositionally biased region" description="Basic residues" evidence="1">
    <location>
        <begin position="10"/>
        <end position="25"/>
    </location>
</feature>
<accession>A0A816I3Q8</accession>
<reference evidence="2" key="1">
    <citation type="submission" date="2021-01" db="EMBL/GenBank/DDBJ databases">
        <authorList>
            <consortium name="Genoscope - CEA"/>
            <person name="William W."/>
        </authorList>
    </citation>
    <scope>NUCLEOTIDE SEQUENCE</scope>
</reference>